<feature type="region of interest" description="Disordered" evidence="7">
    <location>
        <begin position="639"/>
        <end position="663"/>
    </location>
</feature>
<keyword evidence="9" id="KW-0251">Elongation factor</keyword>
<dbReference type="InterPro" id="IPR053905">
    <property type="entry name" value="EF-G-like_DII"/>
</dbReference>
<name>M8A7F4_TRIUA</name>
<keyword evidence="3" id="KW-0378">Hydrolase</keyword>
<feature type="compositionally biased region" description="Low complexity" evidence="7">
    <location>
        <begin position="406"/>
        <end position="416"/>
    </location>
</feature>
<dbReference type="OMA" id="FARCDIQ"/>
<dbReference type="InterPro" id="IPR020568">
    <property type="entry name" value="Ribosomal_Su5_D2-typ_SF"/>
</dbReference>
<dbReference type="FunFam" id="3.90.1430.10:FF:000002">
    <property type="entry name" value="Elongation factor like GTPase 1"/>
    <property type="match status" value="1"/>
</dbReference>
<dbReference type="CDD" id="cd16261">
    <property type="entry name" value="EF2_snRNP_III"/>
    <property type="match status" value="1"/>
</dbReference>
<dbReference type="SUPFAM" id="SSF50447">
    <property type="entry name" value="Translation proteins"/>
    <property type="match status" value="1"/>
</dbReference>
<dbReference type="FunFam" id="3.30.70.240:FF:000006">
    <property type="entry name" value="Elongation factor like GTPase 1"/>
    <property type="match status" value="1"/>
</dbReference>
<dbReference type="GO" id="GO:1990904">
    <property type="term" value="C:ribonucleoprotein complex"/>
    <property type="evidence" value="ECO:0007669"/>
    <property type="project" value="TreeGrafter"/>
</dbReference>
<dbReference type="CDD" id="cd04096">
    <property type="entry name" value="eEF2_snRNP_like_C"/>
    <property type="match status" value="1"/>
</dbReference>
<evidence type="ECO:0000256" key="6">
    <source>
        <dbReference type="SAM" id="Coils"/>
    </source>
</evidence>
<dbReference type="Gene3D" id="2.40.30.10">
    <property type="entry name" value="Translation factors"/>
    <property type="match status" value="1"/>
</dbReference>
<evidence type="ECO:0000256" key="5">
    <source>
        <dbReference type="ARBA" id="ARBA00081809"/>
    </source>
</evidence>
<dbReference type="Gene3D" id="3.30.70.240">
    <property type="match status" value="1"/>
</dbReference>
<dbReference type="Pfam" id="PF22042">
    <property type="entry name" value="EF-G_D2"/>
    <property type="match status" value="1"/>
</dbReference>
<dbReference type="FunFam" id="3.30.70.870:FF:000002">
    <property type="entry name" value="Translation elongation factor 2"/>
    <property type="match status" value="1"/>
</dbReference>
<dbReference type="SMART" id="SM00838">
    <property type="entry name" value="EFG_C"/>
    <property type="match status" value="1"/>
</dbReference>
<feature type="domain" description="Elongation factor EFG" evidence="8">
    <location>
        <begin position="1349"/>
        <end position="1434"/>
    </location>
</feature>
<dbReference type="GO" id="GO:0042256">
    <property type="term" value="P:cytosolic ribosome assembly"/>
    <property type="evidence" value="ECO:0007669"/>
    <property type="project" value="TreeGrafter"/>
</dbReference>
<reference evidence="9" key="1">
    <citation type="journal article" date="2013" name="Nature">
        <title>Draft genome of the wheat A-genome progenitor Triticum urartu.</title>
        <authorList>
            <person name="Ling H.Q."/>
            <person name="Zhao S."/>
            <person name="Liu D."/>
            <person name="Wang J."/>
            <person name="Sun H."/>
            <person name="Zhang C."/>
            <person name="Fan H."/>
            <person name="Li D."/>
            <person name="Dong L."/>
            <person name="Tao Y."/>
            <person name="Gao C."/>
            <person name="Wu H."/>
            <person name="Li Y."/>
            <person name="Cui Y."/>
            <person name="Guo X."/>
            <person name="Zheng S."/>
            <person name="Wang B."/>
            <person name="Yu K."/>
            <person name="Liang Q."/>
            <person name="Yang W."/>
            <person name="Lou X."/>
            <person name="Chen J."/>
            <person name="Feng M."/>
            <person name="Jian J."/>
            <person name="Zhang X."/>
            <person name="Luo G."/>
            <person name="Jiang Y."/>
            <person name="Liu J."/>
            <person name="Wang Z."/>
            <person name="Sha Y."/>
            <person name="Zhang B."/>
            <person name="Wu H."/>
            <person name="Tang D."/>
            <person name="Shen Q."/>
            <person name="Xue P."/>
            <person name="Zou S."/>
            <person name="Wang X."/>
            <person name="Liu X."/>
            <person name="Wang F."/>
            <person name="Yang Y."/>
            <person name="An X."/>
            <person name="Dong Z."/>
            <person name="Zhang K."/>
            <person name="Zhang X."/>
            <person name="Luo M.C."/>
            <person name="Dvorak J."/>
            <person name="Tong Y."/>
            <person name="Wang J."/>
            <person name="Yang H."/>
            <person name="Li Z."/>
            <person name="Wang D."/>
            <person name="Zhang A."/>
            <person name="Wang J."/>
        </authorList>
    </citation>
    <scope>NUCLEOTIDE SEQUENCE</scope>
</reference>
<keyword evidence="1" id="KW-0690">Ribosome biogenesis</keyword>
<sequence>MAQQRRSARTALRGSMAGPKPLLSACKSVVFLASISTTRRQMDAEAVRTTPPCAAQTQDSPMRPQVPRFYYKKRPAGHNRTGKDDSSPKIQPPSSPVSRQSLSTSAIPTYHAAGGFYEIDHGMLPPKSPIHLKSIRVVKVSEYTSHDITAPAVTSCLLAALKCDGTGWGVRRRVRYIGRHRDVAKETSIGGYETEASVKELQRPAQEDDRRRSSIRAKRKREEAEGSKDKPGNPAKKKKSKAYKSPKKQKRRHVESRDGDPRRGKDRWSAERNMEQLSSNMVELGKEAKSEAERAYSSWKEKYQKVVKANEKLEKQVSSLKDTYENVVQKHSKLKKEVRSLKDKYDFVVEKNDKLEEQMASLSSSFLSLKEQFLLAEKLKSTGMEEVAVVGQNEGRRALDFGGGEQSQSQSQSQIRQRSDVTAVEKRTARKSSFRICKPQGTFLWPSSSGTDMSGSGGGSSGISMDHHQLPRIGRATAVEVVMAEEQAMLGAGDYFSTPPSASSTTNAGKLLALPSPRSPLQPQPLFTAGFTVPALHPFAGLTLRHMVSSAARLSDSALILVDAVEGVHIQTHAALRQAFLERLRPCLVLNKLDRLITELHLTPAEAYTRLHRILADVNSIYSALRSHSYFSVLASLEDQPSSSSSASPDDLPDDADDDEEDAFQPQKGNVVFACALDGWGLRIHHFAELYATKLGASASALLRGFWGPRYLDKKVDKKGKKNFMIVGKKAVEGTDREPMFVEFILKPLWKLYEGVLGQDGEIVQKVINNFKLNIPQRELQNKDPKLVLQSVMSRWLPLADAVMAMVVECTPDPVVAQGARVARLMPKRELAAEDAADCAEVVLEAERVRRCVETCDAGADSPVVVYVSKMFAVPCKMLPPKGVHGELLNHQDASESEECFMAFARVFSGVLHAGQKVFVLSALYDPLKGDAVQKHVQEIELQYLYEMLGQGLRPVASVSAGNVVAIQGLGQHILKSATLSSTKNCWPFSSMMFQVSPMLKVAIEPANPTDLGALVKGIKLLNRADPFVEYTVTHRGEHILAAAGEVHLERCKKDLEERFAKVKLVVSDPLVSFKETIEGEGAGLLEGLKAPHAFVERTTPNGRCTVRVQVLRLPNALTKVLQESDQLLGQIMEGKTAKRNVMLNPQISQDDCDSVAMLRQRMVSAIDSELEAISEQVDKEKLQKCRKTWLGYLKRIWSLGPWQVGPNFLLLPDVESSDGVITMEDGRQGILVRGRADFSERLGFVSGSDAEANHTPDSTKSSADTPESLHLESVALRNSILSGFQFATNAGPLCDEPMWGLAFIIEPYIFADNSDAAHQSDQYNIFSGQVITAVKEACRAAVLQNNPRLVEGMYFCELTTPTQQLGSTYAVLGRRRAKILKEEMQEGTSVFTVHAYLPVAESIGFSSQLRTLTSGAASALLVLSHWDAIQEDPFFIPKSQEEIEEFGDGASIGPNLAKKLMNSVRRRKGLHVEEKVVEHGTKQRTLSRKT</sequence>
<dbReference type="PANTHER" id="PTHR42908:SF3">
    <property type="entry name" value="ELONGATION FACTOR-LIKE GTPASE 1"/>
    <property type="match status" value="1"/>
</dbReference>
<feature type="compositionally biased region" description="Acidic residues" evidence="7">
    <location>
        <begin position="651"/>
        <end position="663"/>
    </location>
</feature>
<organism evidence="9">
    <name type="scientific">Triticum urartu</name>
    <name type="common">Red wild einkorn</name>
    <name type="synonym">Crithodium urartu</name>
    <dbReference type="NCBI Taxonomy" id="4572"/>
    <lineage>
        <taxon>Eukaryota</taxon>
        <taxon>Viridiplantae</taxon>
        <taxon>Streptophyta</taxon>
        <taxon>Embryophyta</taxon>
        <taxon>Tracheophyta</taxon>
        <taxon>Spermatophyta</taxon>
        <taxon>Magnoliopsida</taxon>
        <taxon>Liliopsida</taxon>
        <taxon>Poales</taxon>
        <taxon>Poaceae</taxon>
        <taxon>BOP clade</taxon>
        <taxon>Pooideae</taxon>
        <taxon>Triticodae</taxon>
        <taxon>Triticeae</taxon>
        <taxon>Triticinae</taxon>
        <taxon>Triticum</taxon>
    </lineage>
</organism>
<evidence type="ECO:0000259" key="8">
    <source>
        <dbReference type="SMART" id="SM00838"/>
    </source>
</evidence>
<feature type="compositionally biased region" description="Basic residues" evidence="7">
    <location>
        <begin position="235"/>
        <end position="254"/>
    </location>
</feature>
<dbReference type="CDD" id="cd01681">
    <property type="entry name" value="aeEF2_snRNP_like_IV"/>
    <property type="match status" value="1"/>
</dbReference>
<keyword evidence="4" id="KW-0342">GTP-binding</keyword>
<feature type="compositionally biased region" description="Basic and acidic residues" evidence="7">
    <location>
        <begin position="220"/>
        <end position="231"/>
    </location>
</feature>
<dbReference type="Pfam" id="PF25118">
    <property type="entry name" value="EFL1"/>
    <property type="match status" value="1"/>
</dbReference>
<gene>
    <name evidence="9" type="ORF">TRIUR3_01990</name>
</gene>
<dbReference type="Pfam" id="PF00679">
    <property type="entry name" value="EFG_C"/>
    <property type="match status" value="1"/>
</dbReference>
<dbReference type="PANTHER" id="PTHR42908">
    <property type="entry name" value="TRANSLATION ELONGATION FACTOR-RELATED"/>
    <property type="match status" value="1"/>
</dbReference>
<dbReference type="CDD" id="cd16268">
    <property type="entry name" value="EF2_II"/>
    <property type="match status" value="1"/>
</dbReference>
<feature type="compositionally biased region" description="Polar residues" evidence="7">
    <location>
        <begin position="1256"/>
        <end position="1266"/>
    </location>
</feature>
<dbReference type="STRING" id="4572.M8A7F4"/>
<evidence type="ECO:0000313" key="9">
    <source>
        <dbReference type="EMBL" id="EMS67951.1"/>
    </source>
</evidence>
<dbReference type="InterPro" id="IPR000795">
    <property type="entry name" value="T_Tr_GTP-bd_dom"/>
</dbReference>
<dbReference type="Gene3D" id="3.30.230.10">
    <property type="match status" value="1"/>
</dbReference>
<keyword evidence="6" id="KW-0175">Coiled coil</keyword>
<dbReference type="GO" id="GO:0005525">
    <property type="term" value="F:GTP binding"/>
    <property type="evidence" value="ECO:0007669"/>
    <property type="project" value="UniProtKB-KW"/>
</dbReference>
<dbReference type="GO" id="GO:0003746">
    <property type="term" value="F:translation elongation factor activity"/>
    <property type="evidence" value="ECO:0007669"/>
    <property type="project" value="UniProtKB-KW"/>
</dbReference>
<protein>
    <recommendedName>
        <fullName evidence="5">Elongation factor-like 1</fullName>
    </recommendedName>
</protein>
<dbReference type="InterPro" id="IPR014721">
    <property type="entry name" value="Ribsml_uS5_D2-typ_fold_subgr"/>
</dbReference>
<dbReference type="InterPro" id="IPR035647">
    <property type="entry name" value="EFG_III/V"/>
</dbReference>
<dbReference type="EMBL" id="KD012786">
    <property type="protein sequence ID" value="EMS67951.1"/>
    <property type="molecule type" value="Genomic_DNA"/>
</dbReference>
<feature type="compositionally biased region" description="Low complexity" evidence="7">
    <location>
        <begin position="639"/>
        <end position="650"/>
    </location>
</feature>
<keyword evidence="9" id="KW-0648">Protein biosynthesis</keyword>
<evidence type="ECO:0000256" key="2">
    <source>
        <dbReference type="ARBA" id="ARBA00022741"/>
    </source>
</evidence>
<dbReference type="SUPFAM" id="SSF54211">
    <property type="entry name" value="Ribosomal protein S5 domain 2-like"/>
    <property type="match status" value="1"/>
</dbReference>
<dbReference type="InterPro" id="IPR000640">
    <property type="entry name" value="EFG_V-like"/>
</dbReference>
<dbReference type="Gene3D" id="3.40.50.300">
    <property type="entry name" value="P-loop containing nucleotide triphosphate hydrolases"/>
    <property type="match status" value="1"/>
</dbReference>
<feature type="compositionally biased region" description="Basic and acidic residues" evidence="7">
    <location>
        <begin position="255"/>
        <end position="274"/>
    </location>
</feature>
<dbReference type="Gene3D" id="3.30.70.870">
    <property type="entry name" value="Elongation Factor G (Translational Gtpase), domain 3"/>
    <property type="match status" value="1"/>
</dbReference>
<feature type="coiled-coil region" evidence="6">
    <location>
        <begin position="274"/>
        <end position="372"/>
    </location>
</feature>
<accession>M8A7F4</accession>
<dbReference type="SUPFAM" id="SSF52540">
    <property type="entry name" value="P-loop containing nucleoside triphosphate hydrolases"/>
    <property type="match status" value="1"/>
</dbReference>
<feature type="region of interest" description="Disordered" evidence="7">
    <location>
        <begin position="41"/>
        <end position="104"/>
    </location>
</feature>
<dbReference type="Gene3D" id="3.90.1430.10">
    <property type="entry name" value="Yeast translation eEF2 (G' domain)"/>
    <property type="match status" value="1"/>
</dbReference>
<keyword evidence="2" id="KW-0547">Nucleotide-binding</keyword>
<dbReference type="eggNOG" id="KOG0467">
    <property type="taxonomic scope" value="Eukaryota"/>
</dbReference>
<feature type="region of interest" description="Disordered" evidence="7">
    <location>
        <begin position="195"/>
        <end position="274"/>
    </location>
</feature>
<feature type="region of interest" description="Disordered" evidence="7">
    <location>
        <begin position="398"/>
        <end position="424"/>
    </location>
</feature>
<dbReference type="GO" id="GO:0005829">
    <property type="term" value="C:cytosol"/>
    <property type="evidence" value="ECO:0007669"/>
    <property type="project" value="TreeGrafter"/>
</dbReference>
<feature type="compositionally biased region" description="Basic and acidic residues" evidence="7">
    <location>
        <begin position="196"/>
        <end position="212"/>
    </location>
</feature>
<evidence type="ECO:0000256" key="7">
    <source>
        <dbReference type="SAM" id="MobiDB-lite"/>
    </source>
</evidence>
<feature type="region of interest" description="Disordered" evidence="7">
    <location>
        <begin position="1248"/>
        <end position="1268"/>
    </location>
</feature>
<dbReference type="GO" id="GO:0003924">
    <property type="term" value="F:GTPase activity"/>
    <property type="evidence" value="ECO:0007669"/>
    <property type="project" value="InterPro"/>
</dbReference>
<dbReference type="FunFam" id="2.40.30.10:FF:000095">
    <property type="entry name" value="Elongation factor Tu family protein"/>
    <property type="match status" value="1"/>
</dbReference>
<proteinExistence type="predicted"/>
<evidence type="ECO:0000256" key="3">
    <source>
        <dbReference type="ARBA" id="ARBA00022801"/>
    </source>
</evidence>
<dbReference type="Pfam" id="PF00009">
    <property type="entry name" value="GTP_EFTU"/>
    <property type="match status" value="1"/>
</dbReference>
<dbReference type="GO" id="GO:0043022">
    <property type="term" value="F:ribosome binding"/>
    <property type="evidence" value="ECO:0007669"/>
    <property type="project" value="TreeGrafter"/>
</dbReference>
<evidence type="ECO:0000256" key="1">
    <source>
        <dbReference type="ARBA" id="ARBA00022517"/>
    </source>
</evidence>
<dbReference type="InterPro" id="IPR027417">
    <property type="entry name" value="P-loop_NTPase"/>
</dbReference>
<dbReference type="SUPFAM" id="SSF54980">
    <property type="entry name" value="EF-G C-terminal domain-like"/>
    <property type="match status" value="2"/>
</dbReference>
<dbReference type="InterPro" id="IPR009000">
    <property type="entry name" value="Transl_B-barrel_sf"/>
</dbReference>
<evidence type="ECO:0000256" key="4">
    <source>
        <dbReference type="ARBA" id="ARBA00023134"/>
    </source>
</evidence>
<dbReference type="InterPro" id="IPR056752">
    <property type="entry name" value="EFL1"/>
</dbReference>